<dbReference type="GO" id="GO:0016020">
    <property type="term" value="C:membrane"/>
    <property type="evidence" value="ECO:0007669"/>
    <property type="project" value="UniProtKB-SubCell"/>
</dbReference>
<dbReference type="InterPro" id="IPR038770">
    <property type="entry name" value="Na+/solute_symporter_sf"/>
</dbReference>
<feature type="transmembrane region" description="Helical" evidence="5">
    <location>
        <begin position="184"/>
        <end position="205"/>
    </location>
</feature>
<keyword evidence="8" id="KW-1185">Reference proteome</keyword>
<keyword evidence="3 5" id="KW-1133">Transmembrane helix</keyword>
<keyword evidence="2 5" id="KW-0812">Transmembrane</keyword>
<comment type="subcellular location">
    <subcellularLocation>
        <location evidence="1">Membrane</location>
        <topology evidence="1">Multi-pass membrane protein</topology>
    </subcellularLocation>
</comment>
<organism evidence="7 8">
    <name type="scientific">Vallitalea pronyensis</name>
    <dbReference type="NCBI Taxonomy" id="1348613"/>
    <lineage>
        <taxon>Bacteria</taxon>
        <taxon>Bacillati</taxon>
        <taxon>Bacillota</taxon>
        <taxon>Clostridia</taxon>
        <taxon>Lachnospirales</taxon>
        <taxon>Vallitaleaceae</taxon>
        <taxon>Vallitalea</taxon>
    </lineage>
</organism>
<dbReference type="EMBL" id="CP058649">
    <property type="protein sequence ID" value="QUI21640.1"/>
    <property type="molecule type" value="Genomic_DNA"/>
</dbReference>
<gene>
    <name evidence="7" type="ORF">HZI73_04730</name>
</gene>
<feature type="transmembrane region" description="Helical" evidence="5">
    <location>
        <begin position="116"/>
        <end position="134"/>
    </location>
</feature>
<evidence type="ECO:0000259" key="6">
    <source>
        <dbReference type="Pfam" id="PF00999"/>
    </source>
</evidence>
<evidence type="ECO:0000256" key="3">
    <source>
        <dbReference type="ARBA" id="ARBA00022989"/>
    </source>
</evidence>
<feature type="transmembrane region" description="Helical" evidence="5">
    <location>
        <begin position="84"/>
        <end position="104"/>
    </location>
</feature>
<evidence type="ECO:0000313" key="7">
    <source>
        <dbReference type="EMBL" id="QUI21640.1"/>
    </source>
</evidence>
<feature type="transmembrane region" description="Helical" evidence="5">
    <location>
        <begin position="146"/>
        <end position="172"/>
    </location>
</feature>
<dbReference type="Proteomes" id="UP000683246">
    <property type="component" value="Chromosome"/>
</dbReference>
<feature type="transmembrane region" description="Helical" evidence="5">
    <location>
        <begin position="302"/>
        <end position="321"/>
    </location>
</feature>
<dbReference type="InterPro" id="IPR006153">
    <property type="entry name" value="Cation/H_exchanger_TM"/>
</dbReference>
<evidence type="ECO:0000313" key="8">
    <source>
        <dbReference type="Proteomes" id="UP000683246"/>
    </source>
</evidence>
<dbReference type="KEGG" id="vpy:HZI73_04730"/>
<dbReference type="Gene3D" id="1.20.1530.20">
    <property type="match status" value="1"/>
</dbReference>
<evidence type="ECO:0000256" key="2">
    <source>
        <dbReference type="ARBA" id="ARBA00022692"/>
    </source>
</evidence>
<dbReference type="AlphaFoldDB" id="A0A8J8SFG6"/>
<feature type="transmembrane region" description="Helical" evidence="5">
    <location>
        <begin position="277"/>
        <end position="296"/>
    </location>
</feature>
<dbReference type="InterPro" id="IPR051843">
    <property type="entry name" value="CPA1_transporter"/>
</dbReference>
<feature type="transmembrane region" description="Helical" evidence="5">
    <location>
        <begin position="56"/>
        <end position="72"/>
    </location>
</feature>
<feature type="domain" description="Cation/H+ exchanger transmembrane" evidence="6">
    <location>
        <begin position="8"/>
        <end position="382"/>
    </location>
</feature>
<reference evidence="7" key="1">
    <citation type="submission" date="2020-07" db="EMBL/GenBank/DDBJ databases">
        <title>Vallitalea pronyensis genome.</title>
        <authorList>
            <person name="Postec A."/>
        </authorList>
    </citation>
    <scope>NUCLEOTIDE SEQUENCE</scope>
    <source>
        <strain evidence="7">FatNI3</strain>
    </source>
</reference>
<dbReference type="Pfam" id="PF00999">
    <property type="entry name" value="Na_H_Exchanger"/>
    <property type="match status" value="1"/>
</dbReference>
<dbReference type="PANTHER" id="PTHR31102">
    <property type="match status" value="1"/>
</dbReference>
<dbReference type="RefSeq" id="WP_212697109.1">
    <property type="nucleotide sequence ID" value="NZ_CP058649.1"/>
</dbReference>
<keyword evidence="4 5" id="KW-0472">Membrane</keyword>
<feature type="transmembrane region" description="Helical" evidence="5">
    <location>
        <begin position="333"/>
        <end position="351"/>
    </location>
</feature>
<feature type="transmembrane region" description="Helical" evidence="5">
    <location>
        <begin position="363"/>
        <end position="384"/>
    </location>
</feature>
<evidence type="ECO:0000256" key="5">
    <source>
        <dbReference type="SAM" id="Phobius"/>
    </source>
</evidence>
<dbReference type="GO" id="GO:0015297">
    <property type="term" value="F:antiporter activity"/>
    <property type="evidence" value="ECO:0007669"/>
    <property type="project" value="InterPro"/>
</dbReference>
<protein>
    <submittedName>
        <fullName evidence="7">Cation:proton antiporter</fullName>
    </submittedName>
</protein>
<dbReference type="GO" id="GO:1902600">
    <property type="term" value="P:proton transmembrane transport"/>
    <property type="evidence" value="ECO:0007669"/>
    <property type="project" value="InterPro"/>
</dbReference>
<evidence type="ECO:0000256" key="4">
    <source>
        <dbReference type="ARBA" id="ARBA00023136"/>
    </source>
</evidence>
<proteinExistence type="predicted"/>
<evidence type="ECO:0000256" key="1">
    <source>
        <dbReference type="ARBA" id="ARBA00004141"/>
    </source>
</evidence>
<sequence>MATSLAMIVLLGLIMNKIFQKMKLPGLLGMLLLGVAIGPYGLNYLDPSILHISKDLRLIALIVILLRAGLGLKKEALKKVGKTAIKFSFIPGLIEGFTIAFVSIRLLGFTFIEGGMLGFIIAAVSPAVIVPFMLEMKEKGLGVAKGIPTIILAGASIDDVFAITLFTSFLGLYTGSTINIGVKILNIPLSIILGILIGFILGLILVRLFQKYHMRDTKKVLIILGIALLLTSVKDVLQGHLVFAELIAVMVIGFMILEKHNKLAIRLSAKFNKIWVFAEILLFVLVGAEVNVSVAFEAGLKGMLIIAIGLIGRSIGVLVSLMGSDLNRKERLFCVFAYIPKATVQAAIASVPLDAHVASGEVILAIAVLSILITAPIGSTLISLSADKLLVQECES</sequence>
<feature type="transmembrane region" description="Helical" evidence="5">
    <location>
        <begin position="24"/>
        <end position="44"/>
    </location>
</feature>
<accession>A0A8J8SFG6</accession>
<feature type="transmembrane region" description="Helical" evidence="5">
    <location>
        <begin position="217"/>
        <end position="233"/>
    </location>
</feature>
<feature type="transmembrane region" description="Helical" evidence="5">
    <location>
        <begin position="239"/>
        <end position="257"/>
    </location>
</feature>
<name>A0A8J8SFG6_9FIRM</name>
<dbReference type="PANTHER" id="PTHR31102:SF1">
    <property type="entry name" value="CATION_H+ EXCHANGER DOMAIN-CONTAINING PROTEIN"/>
    <property type="match status" value="1"/>
</dbReference>